<organism evidence="7 8">
    <name type="scientific">Plesiocystis pacifica SIR-1</name>
    <dbReference type="NCBI Taxonomy" id="391625"/>
    <lineage>
        <taxon>Bacteria</taxon>
        <taxon>Pseudomonadati</taxon>
        <taxon>Myxococcota</taxon>
        <taxon>Polyangia</taxon>
        <taxon>Nannocystales</taxon>
        <taxon>Nannocystaceae</taxon>
        <taxon>Plesiocystis</taxon>
    </lineage>
</organism>
<dbReference type="InterPro" id="IPR000719">
    <property type="entry name" value="Prot_kinase_dom"/>
</dbReference>
<sequence length="497" mass="54821">MEVGGYRGTDIVRESLRSVVWRGLRRSDGRPVVIKTPAPHLAPAQVRARFRNEWLIAQLVDAPELVEVLELIDEPTALALVFADDDPELRALDEHALAQPPDTAACVRVALAVLDALTHLHAKSVVHKDIKPSNVLVNPDYGRAVLIDFGISAVLPRELRWTTGARIEGTLGYMPPEQTGRIDRAVDYRSDYYSLGATLYWLLTGERLFPELREASELIHAQLTRVPPLAHERAPERRLPPVLSRVVAKLLRKSADERYQGSHGLRQDLRRILDALEGPGEVPEFAIASRDPSERLRPPQRLYGRDTQRARLLELHRQARPSAPSLARVRGPSGSGKSALLDDLRSALTQEGASSVFSVRKFDQYSQADPRTGLGRILEGMLVAVRDHPEVPERALAGAMAEAMGANASLLRPLVPSLGPMLDALAPRPEATSAPPSVGPAEQRDRFWDTVEGFVEVLRRAPVAQVLVLDDVQWADATSLRLVELLVRPSPADAPER</sequence>
<accession>A6G6H4</accession>
<dbReference type="Pfam" id="PF00069">
    <property type="entry name" value="Pkinase"/>
    <property type="match status" value="1"/>
</dbReference>
<evidence type="ECO:0000313" key="8">
    <source>
        <dbReference type="Proteomes" id="UP000005801"/>
    </source>
</evidence>
<keyword evidence="8" id="KW-1185">Reference proteome</keyword>
<dbReference type="CDD" id="cd14014">
    <property type="entry name" value="STKc_PknB_like"/>
    <property type="match status" value="1"/>
</dbReference>
<evidence type="ECO:0000313" key="7">
    <source>
        <dbReference type="EMBL" id="EDM78603.1"/>
    </source>
</evidence>
<dbReference type="GO" id="GO:0005524">
    <property type="term" value="F:ATP binding"/>
    <property type="evidence" value="ECO:0007669"/>
    <property type="project" value="UniProtKB-KW"/>
</dbReference>
<comment type="caution">
    <text evidence="7">The sequence shown here is derived from an EMBL/GenBank/DDBJ whole genome shotgun (WGS) entry which is preliminary data.</text>
</comment>
<dbReference type="eggNOG" id="COG0515">
    <property type="taxonomic scope" value="Bacteria"/>
</dbReference>
<gene>
    <name evidence="7" type="ORF">PPSIR1_15235</name>
</gene>
<dbReference type="Proteomes" id="UP000005801">
    <property type="component" value="Unassembled WGS sequence"/>
</dbReference>
<evidence type="ECO:0000256" key="1">
    <source>
        <dbReference type="ARBA" id="ARBA00022679"/>
    </source>
</evidence>
<dbReference type="Pfam" id="PF13191">
    <property type="entry name" value="AAA_16"/>
    <property type="match status" value="1"/>
</dbReference>
<keyword evidence="2" id="KW-0547">Nucleotide-binding</keyword>
<reference evidence="7 8" key="1">
    <citation type="submission" date="2007-06" db="EMBL/GenBank/DDBJ databases">
        <authorList>
            <person name="Shimkets L."/>
            <person name="Ferriera S."/>
            <person name="Johnson J."/>
            <person name="Kravitz S."/>
            <person name="Beeson K."/>
            <person name="Sutton G."/>
            <person name="Rogers Y.-H."/>
            <person name="Friedman R."/>
            <person name="Frazier M."/>
            <person name="Venter J.C."/>
        </authorList>
    </citation>
    <scope>NUCLEOTIDE SEQUENCE [LARGE SCALE GENOMIC DNA]</scope>
    <source>
        <strain evidence="7 8">SIR-1</strain>
    </source>
</reference>
<dbReference type="Gene3D" id="1.10.510.10">
    <property type="entry name" value="Transferase(Phosphotransferase) domain 1"/>
    <property type="match status" value="1"/>
</dbReference>
<feature type="domain" description="Protein kinase" evidence="6">
    <location>
        <begin position="6"/>
        <end position="273"/>
    </location>
</feature>
<name>A6G6H4_9BACT</name>
<dbReference type="PANTHER" id="PTHR43289:SF30">
    <property type="entry name" value="NON-SPECIFIC SERINE_THREONINE PROTEIN KINASE"/>
    <property type="match status" value="1"/>
</dbReference>
<dbReference type="EMBL" id="ABCS01000029">
    <property type="protein sequence ID" value="EDM78603.1"/>
    <property type="molecule type" value="Genomic_DNA"/>
</dbReference>
<keyword evidence="1" id="KW-0808">Transferase</keyword>
<proteinExistence type="predicted"/>
<keyword evidence="4" id="KW-0067">ATP-binding</keyword>
<dbReference type="SUPFAM" id="SSF52540">
    <property type="entry name" value="P-loop containing nucleoside triphosphate hydrolases"/>
    <property type="match status" value="1"/>
</dbReference>
<feature type="region of interest" description="Disordered" evidence="5">
    <location>
        <begin position="316"/>
        <end position="337"/>
    </location>
</feature>
<dbReference type="STRING" id="391625.PPSIR1_15235"/>
<dbReference type="AlphaFoldDB" id="A6G6H4"/>
<dbReference type="SMART" id="SM00220">
    <property type="entry name" value="S_TKc"/>
    <property type="match status" value="1"/>
</dbReference>
<dbReference type="PROSITE" id="PS00108">
    <property type="entry name" value="PROTEIN_KINASE_ST"/>
    <property type="match status" value="1"/>
</dbReference>
<evidence type="ECO:0000256" key="4">
    <source>
        <dbReference type="ARBA" id="ARBA00022840"/>
    </source>
</evidence>
<dbReference type="PROSITE" id="PS50011">
    <property type="entry name" value="PROTEIN_KINASE_DOM"/>
    <property type="match status" value="1"/>
</dbReference>
<dbReference type="InterPro" id="IPR011009">
    <property type="entry name" value="Kinase-like_dom_sf"/>
</dbReference>
<dbReference type="InterPro" id="IPR041664">
    <property type="entry name" value="AAA_16"/>
</dbReference>
<dbReference type="InterPro" id="IPR027417">
    <property type="entry name" value="P-loop_NTPase"/>
</dbReference>
<dbReference type="RefSeq" id="WP_006972323.1">
    <property type="nucleotide sequence ID" value="NZ_ABCS01000029.1"/>
</dbReference>
<dbReference type="GO" id="GO:0004674">
    <property type="term" value="F:protein serine/threonine kinase activity"/>
    <property type="evidence" value="ECO:0007669"/>
    <property type="project" value="TreeGrafter"/>
</dbReference>
<protein>
    <submittedName>
        <fullName evidence="7">Serine/threonine kinase with two-component sensor domain</fullName>
    </submittedName>
</protein>
<evidence type="ECO:0000259" key="6">
    <source>
        <dbReference type="PROSITE" id="PS50011"/>
    </source>
</evidence>
<dbReference type="OrthoDB" id="5521237at2"/>
<evidence type="ECO:0000256" key="2">
    <source>
        <dbReference type="ARBA" id="ARBA00022741"/>
    </source>
</evidence>
<evidence type="ECO:0000256" key="3">
    <source>
        <dbReference type="ARBA" id="ARBA00022777"/>
    </source>
</evidence>
<keyword evidence="3 7" id="KW-0418">Kinase</keyword>
<feature type="non-terminal residue" evidence="7">
    <location>
        <position position="497"/>
    </location>
</feature>
<dbReference type="SUPFAM" id="SSF56112">
    <property type="entry name" value="Protein kinase-like (PK-like)"/>
    <property type="match status" value="1"/>
</dbReference>
<dbReference type="PANTHER" id="PTHR43289">
    <property type="entry name" value="MITOGEN-ACTIVATED PROTEIN KINASE KINASE KINASE 20-RELATED"/>
    <property type="match status" value="1"/>
</dbReference>
<dbReference type="InterPro" id="IPR008271">
    <property type="entry name" value="Ser/Thr_kinase_AS"/>
</dbReference>
<dbReference type="eggNOG" id="COG3899">
    <property type="taxonomic scope" value="Bacteria"/>
</dbReference>
<evidence type="ECO:0000256" key="5">
    <source>
        <dbReference type="SAM" id="MobiDB-lite"/>
    </source>
</evidence>